<feature type="transmembrane region" description="Helical" evidence="8">
    <location>
        <begin position="432"/>
        <end position="457"/>
    </location>
</feature>
<dbReference type="InterPro" id="IPR032800">
    <property type="entry name" value="TRP_N"/>
</dbReference>
<feature type="transmembrane region" description="Helical" evidence="8">
    <location>
        <begin position="588"/>
        <end position="608"/>
    </location>
</feature>
<feature type="transmembrane region" description="Helical" evidence="8">
    <location>
        <begin position="508"/>
        <end position="533"/>
    </location>
</feature>
<evidence type="ECO:0000256" key="8">
    <source>
        <dbReference type="SAM" id="Phobius"/>
    </source>
</evidence>
<feature type="transmembrane region" description="Helical" evidence="8">
    <location>
        <begin position="620"/>
        <end position="639"/>
    </location>
</feature>
<organism evidence="10 11">
    <name type="scientific">Metarhizium album (strain ARSEF 1941)</name>
    <dbReference type="NCBI Taxonomy" id="1081103"/>
    <lineage>
        <taxon>Eukaryota</taxon>
        <taxon>Fungi</taxon>
        <taxon>Dikarya</taxon>
        <taxon>Ascomycota</taxon>
        <taxon>Pezizomycotina</taxon>
        <taxon>Sordariomycetes</taxon>
        <taxon>Hypocreomycetidae</taxon>
        <taxon>Hypocreales</taxon>
        <taxon>Clavicipitaceae</taxon>
        <taxon>Metarhizium</taxon>
    </lineage>
</organism>
<evidence type="ECO:0000256" key="2">
    <source>
        <dbReference type="ARBA" id="ARBA00010642"/>
    </source>
</evidence>
<proteinExistence type="inferred from homology"/>
<dbReference type="HOGENOM" id="CLU_004278_0_0_1"/>
<sequence length="1205" mass="129655">MAGELDCEDRLGGRSPGRLTSSSSTAEHPSSHPSRKPLARRHASSTRLAVAADLYRGDASACSGPAPSRTNRPAPSQLIRPASRFSTSLIAPYRLLTILLSLLLACPPASAVKVKYTNCLPDSVQSQQPPFLQWVPVEAHAKFDTKNDTHNFQFIVWGNVTGSVNKQTLPPPTSPDWANDNRTDGKIVNSENDQNGTTVKSSIGMLTYVPWSDRKFFCDDALVGGHCPLAPVFNTTGEATLADLPSMNITNDMRSSYQFASLAPTMLIIFGNQRGDNIGCVSATITPDLGNLAWVLRIVPLMVLIFCGSAVVFAAIFSPWGSSNIFHWTSNYGQDADLLRLVTPGFGDCLQYIQFIALSGALSLSYPGFFQPVVSQVAWSALMFNESVVTHTPGWQSIRDGIYITDPHDGYGLHALGQLVGMSESADIWAGMMVWLCVIIAAVFVLAQAGFLVQWLYRKIQNIPEEDLRAKNIPFSIGNVVRIVFNFLLMPIVALSCFQLVLASESPAFAVALAAITIAVLLAFACYILLLIVRTRPKSVLFDDLPTVLRYGPLYNTYSDEAAAFALIPLLLNFVRGVAIGAVQPSGISQVVLLAICEVIQIFTIHAFRPFHSSTSMNAYHTLFSLLRLACVLLMVAFAPSLGATEGPKGWIGYAILLIHGSVLVLGFFLSALQTIVEVVARLLGAGGDDVTGLTRGGLSKIFGMRQLSRRETHRTSAPSRASQLSSMAMLHAEEGTSKTGYSGPGSRLRSVSGASYGGIVAQKQRSSSALDSTDRWSAGHRHVDTNSSYIPGTPGETSTFSFIASPTVGRPILAGGHVEPSDPYYRPPRRTANNSNLRDSTHSDLPLSNALGIDPKQAALAPATAGEGADVTGEDTTRAATPAPPGAGGGIMNLPASRPDYATREVDFYYGVRGPALNSDNPGRRLGTGPADPTGPVATATGWFRTLFGAKNKEKGKGFEVVRSSRMPPDMVRNGGFGDETPPEGIPVAMGVLRNGPIDSDDEGDLPVKRPPRSPQRRPEDLLTDDGDPRDSDSDDDEEEEEIDHSKLPRGSKQGELLGLSLPDIPRKSSKRNSRLMDGRHPPPLSAISSGSPAPSGRQSHDGRASTRGHTQTLPASSALPFERTSSQQKSLSSKSSLDFPGELTDIDLQGRRRDERPVSYGRVQQHEINRVDFPQIPPLDLLGSSAELVDEFGGQDRQKSRHS</sequence>
<dbReference type="InterPro" id="IPR040241">
    <property type="entry name" value="TRP_Flc/Pkd2-like"/>
</dbReference>
<keyword evidence="11" id="KW-1185">Reference proteome</keyword>
<feature type="compositionally biased region" description="Low complexity" evidence="7">
    <location>
        <begin position="1087"/>
        <end position="1098"/>
    </location>
</feature>
<feature type="compositionally biased region" description="Acidic residues" evidence="7">
    <location>
        <begin position="1034"/>
        <end position="1044"/>
    </location>
</feature>
<feature type="region of interest" description="Disordered" evidence="7">
    <location>
        <begin position="965"/>
        <end position="1182"/>
    </location>
</feature>
<dbReference type="GeneID" id="63742092"/>
<feature type="compositionally biased region" description="Low complexity" evidence="7">
    <location>
        <begin position="859"/>
        <end position="870"/>
    </location>
</feature>
<feature type="compositionally biased region" description="Basic residues" evidence="7">
    <location>
        <begin position="33"/>
        <end position="43"/>
    </location>
</feature>
<feature type="compositionally biased region" description="Basic and acidic residues" evidence="7">
    <location>
        <begin position="1150"/>
        <end position="1159"/>
    </location>
</feature>
<feature type="region of interest" description="Disordered" evidence="7">
    <location>
        <begin position="60"/>
        <end position="79"/>
    </location>
</feature>
<comment type="similarity">
    <text evidence="2">Belongs to the transient receptor potential (TRP) ion channel family.</text>
</comment>
<dbReference type="RefSeq" id="XP_040675515.1">
    <property type="nucleotide sequence ID" value="XM_040826435.1"/>
</dbReference>
<feature type="compositionally biased region" description="Low complexity" evidence="7">
    <location>
        <begin position="20"/>
        <end position="32"/>
    </location>
</feature>
<dbReference type="Pfam" id="PF14558">
    <property type="entry name" value="TRP_N"/>
    <property type="match status" value="1"/>
</dbReference>
<dbReference type="PANTHER" id="PTHR31145">
    <property type="entry name" value="INTEGRAL MEMBRANE PROTEIN (AFU_ORTHOLOGUE AFUA_7G01610)"/>
    <property type="match status" value="1"/>
</dbReference>
<dbReference type="GO" id="GO:0016020">
    <property type="term" value="C:membrane"/>
    <property type="evidence" value="ECO:0007669"/>
    <property type="project" value="UniProtKB-SubCell"/>
</dbReference>
<accession>A0A0B2WL76</accession>
<dbReference type="Pfam" id="PF06011">
    <property type="entry name" value="TRP"/>
    <property type="match status" value="1"/>
</dbReference>
<comment type="subcellular location">
    <subcellularLocation>
        <location evidence="1">Membrane</location>
        <topology evidence="1">Multi-pass membrane protein</topology>
    </subcellularLocation>
</comment>
<feature type="compositionally biased region" description="Low complexity" evidence="7">
    <location>
        <begin position="1127"/>
        <end position="1139"/>
    </location>
</feature>
<feature type="region of interest" description="Disordered" evidence="7">
    <location>
        <begin position="1"/>
        <end position="43"/>
    </location>
</feature>
<name>A0A0B2WL76_METAS</name>
<keyword evidence="6 8" id="KW-0472">Membrane</keyword>
<protein>
    <submittedName>
        <fullName evidence="10">Integral membrane protein</fullName>
    </submittedName>
</protein>
<feature type="transmembrane region" description="Helical" evidence="8">
    <location>
        <begin position="651"/>
        <end position="673"/>
    </location>
</feature>
<evidence type="ECO:0000256" key="3">
    <source>
        <dbReference type="ARBA" id="ARBA00022692"/>
    </source>
</evidence>
<keyword evidence="3 8" id="KW-0812">Transmembrane</keyword>
<evidence type="ECO:0000256" key="4">
    <source>
        <dbReference type="ARBA" id="ARBA00022729"/>
    </source>
</evidence>
<dbReference type="OrthoDB" id="5312224at2759"/>
<feature type="region of interest" description="Disordered" evidence="7">
    <location>
        <begin position="814"/>
        <end position="895"/>
    </location>
</feature>
<comment type="caution">
    <text evidence="10">The sequence shown here is derived from an EMBL/GenBank/DDBJ whole genome shotgun (WGS) entry which is preliminary data.</text>
</comment>
<feature type="domain" description="ML-like" evidence="9">
    <location>
        <begin position="109"/>
        <end position="292"/>
    </location>
</feature>
<dbReference type="AlphaFoldDB" id="A0A0B2WL76"/>
<dbReference type="STRING" id="1081103.A0A0B2WL76"/>
<evidence type="ECO:0000256" key="1">
    <source>
        <dbReference type="ARBA" id="ARBA00004141"/>
    </source>
</evidence>
<dbReference type="SMART" id="SM01320">
    <property type="entry name" value="TRP_N"/>
    <property type="match status" value="1"/>
</dbReference>
<evidence type="ECO:0000259" key="9">
    <source>
        <dbReference type="SMART" id="SM01320"/>
    </source>
</evidence>
<gene>
    <name evidence="10" type="ORF">MAM_07637</name>
</gene>
<evidence type="ECO:0000313" key="11">
    <source>
        <dbReference type="Proteomes" id="UP000030816"/>
    </source>
</evidence>
<dbReference type="Proteomes" id="UP000030816">
    <property type="component" value="Unassembled WGS sequence"/>
</dbReference>
<feature type="compositionally biased region" description="Basic and acidic residues" evidence="7">
    <location>
        <begin position="1018"/>
        <end position="1033"/>
    </location>
</feature>
<dbReference type="PANTHER" id="PTHR31145:SF6">
    <property type="entry name" value="INTEGRAL MEMBRANE PROTEIN (AFU_ORTHOLOGUE AFUA_7G01610)"/>
    <property type="match status" value="1"/>
</dbReference>
<evidence type="ECO:0000256" key="5">
    <source>
        <dbReference type="ARBA" id="ARBA00022989"/>
    </source>
</evidence>
<keyword evidence="4" id="KW-0732">Signal</keyword>
<feature type="transmembrane region" description="Helical" evidence="8">
    <location>
        <begin position="294"/>
        <end position="317"/>
    </location>
</feature>
<evidence type="ECO:0000256" key="7">
    <source>
        <dbReference type="SAM" id="MobiDB-lite"/>
    </source>
</evidence>
<reference evidence="10 11" key="1">
    <citation type="journal article" date="2014" name="Proc. Natl. Acad. Sci. U.S.A.">
        <title>Trajectory and genomic determinants of fungal-pathogen speciation and host adaptation.</title>
        <authorList>
            <person name="Hu X."/>
            <person name="Xiao G."/>
            <person name="Zheng P."/>
            <person name="Shang Y."/>
            <person name="Su Y."/>
            <person name="Zhang X."/>
            <person name="Liu X."/>
            <person name="Zhan S."/>
            <person name="St Leger R.J."/>
            <person name="Wang C."/>
        </authorList>
    </citation>
    <scope>NUCLEOTIDE SEQUENCE [LARGE SCALE GENOMIC DNA]</scope>
    <source>
        <strain evidence="10 11">ARSEF 1941</strain>
    </source>
</reference>
<evidence type="ECO:0000256" key="6">
    <source>
        <dbReference type="ARBA" id="ARBA00023136"/>
    </source>
</evidence>
<dbReference type="InterPro" id="IPR010308">
    <property type="entry name" value="TRP_C"/>
</dbReference>
<evidence type="ECO:0000313" key="10">
    <source>
        <dbReference type="EMBL" id="KHN94449.1"/>
    </source>
</evidence>
<dbReference type="EMBL" id="AZHE01000034">
    <property type="protein sequence ID" value="KHN94449.1"/>
    <property type="molecule type" value="Genomic_DNA"/>
</dbReference>
<dbReference type="GO" id="GO:0055085">
    <property type="term" value="P:transmembrane transport"/>
    <property type="evidence" value="ECO:0007669"/>
    <property type="project" value="TreeGrafter"/>
</dbReference>
<keyword evidence="5 8" id="KW-1133">Transmembrane helix</keyword>
<feature type="transmembrane region" description="Helical" evidence="8">
    <location>
        <begin position="477"/>
        <end position="502"/>
    </location>
</feature>
<feature type="region of interest" description="Disordered" evidence="7">
    <location>
        <begin position="168"/>
        <end position="195"/>
    </location>
</feature>